<dbReference type="Pfam" id="PF08269">
    <property type="entry name" value="dCache_2"/>
    <property type="match status" value="1"/>
</dbReference>
<sequence length="944" mass="106304">MFSNLTIKAKLLMLALFTILVVSSVVAIESIYSISKFSKQNMEEYKQEAFSKKEEELKNYVSLAMKTVNAYHKRTSIDRIKLEVQDHLKEQTNFIFSILNAEYKRHKNTLSNEELKLRLKTIVEESRYGKNGYFWINDTDALIVMHPIKPQLNGKNLYSYKDKGGKQIFKEFASVAKTNGDGFVDYVWPKPGFEKPQPKVSYVKLFKPFNWVVGTGAYVDDVSSKIKQEALNTINKMRYGKNGYFWINDSSSKMIMHPIKPALNGKDLTNLKDKNGKFFFQEFVKISKKNKEGGLVPYLWPKPGFDKPQEKFSYVQLFEPWGWVIGTGAYVDDIEADIIRMQEKTDSEISEIIRNIVIFSLIAIVIMYLIYSYFVRRAIVNPINNLNEAILKMSDVNSKNEEIKLDSKDEFGKLVGSFNKYIRKLIDQSKEDSKVIEEVDDVITKVNNGFYVYKIEQNSSNPQIMKLRDSINTMIDRTNDNLVKLNNVLIEYGNSNFKALSNSESSSTNGIIASIDSSTALIGRSVSEFLSMITASGKKLNNDTKVLSTSASSLSTSANQQAASLEETAAAVEQITSIIKSNVEKVNQMSILATQLKDSSSQGESLASQTTKSMDEIDEQVNSINEAITIIDQIAFQTNILSLNAAVEAATAGEAGKGFAVVAQEVRNLANRSADAAKEIKQIVEKATAKANEGKDIANNMISGYGNLNEKVNETIKLIQEVTQSSSEEEQGIVQINDTINDLDKATQENANSATTISNLAVEVSSLSDNLLKVAKRAQFNEYSNEEISDIDLVYKISELKNDHIKFKNENFEKVGNTKSSWKVKTSSECKFGKWINDVESKAKSFTKTTNWSNLKEEHEKVHSFVQEYVDVNASDSTNNDRLKDIATNLEISMKKVFSCLDQIKKENDVKIEKPTNKQVKNETKKHTSSNLSKSSTTDEWESF</sequence>
<reference evidence="13" key="1">
    <citation type="submission" date="2022-07" db="EMBL/GenBank/DDBJ databases">
        <title>Arcobacter roscoffensis sp. nov., a marine bacterium isolated from coastal seawater collected from Roscoff, France.</title>
        <authorList>
            <person name="Pascual J."/>
            <person name="Lepeaux C."/>
            <person name="Methner A."/>
            <person name="Overmann J."/>
        </authorList>
    </citation>
    <scope>NUCLEOTIDE SEQUENCE</scope>
    <source>
        <strain evidence="13">ARW1-2F2</strain>
    </source>
</reference>
<dbReference type="InterPro" id="IPR033480">
    <property type="entry name" value="sCache_2"/>
</dbReference>
<keyword evidence="3" id="KW-0145">Chemotaxis</keyword>
<feature type="region of interest" description="Disordered" evidence="9">
    <location>
        <begin position="911"/>
        <end position="944"/>
    </location>
</feature>
<evidence type="ECO:0000259" key="12">
    <source>
        <dbReference type="PROSITE" id="PS50885"/>
    </source>
</evidence>
<keyword evidence="8" id="KW-0807">Transducer</keyword>
<gene>
    <name evidence="13" type="ORF">NJU99_12205</name>
</gene>
<dbReference type="PROSITE" id="PS50885">
    <property type="entry name" value="HAMP"/>
    <property type="match status" value="1"/>
</dbReference>
<accession>A0ABY5E2P1</accession>
<dbReference type="PANTHER" id="PTHR43531:SF11">
    <property type="entry name" value="METHYL-ACCEPTING CHEMOTAXIS PROTEIN 3"/>
    <property type="match status" value="1"/>
</dbReference>
<dbReference type="Pfam" id="PF00672">
    <property type="entry name" value="HAMP"/>
    <property type="match status" value="1"/>
</dbReference>
<comment type="subcellular location">
    <subcellularLocation>
        <location evidence="1">Cell membrane</location>
        <topology evidence="1">Multi-pass membrane protein</topology>
    </subcellularLocation>
</comment>
<dbReference type="SMART" id="SM01049">
    <property type="entry name" value="Cache_2"/>
    <property type="match status" value="2"/>
</dbReference>
<protein>
    <submittedName>
        <fullName evidence="13">Cache domain-containing protein</fullName>
    </submittedName>
</protein>
<dbReference type="SMART" id="SM00283">
    <property type="entry name" value="MA"/>
    <property type="match status" value="1"/>
</dbReference>
<evidence type="ECO:0000256" key="7">
    <source>
        <dbReference type="ARBA" id="ARBA00029447"/>
    </source>
</evidence>
<feature type="compositionally biased region" description="Basic and acidic residues" evidence="9">
    <location>
        <begin position="911"/>
        <end position="926"/>
    </location>
</feature>
<organism evidence="13 14">
    <name type="scientific">Arcobacter roscoffensis</name>
    <dbReference type="NCBI Taxonomy" id="2961520"/>
    <lineage>
        <taxon>Bacteria</taxon>
        <taxon>Pseudomonadati</taxon>
        <taxon>Campylobacterota</taxon>
        <taxon>Epsilonproteobacteria</taxon>
        <taxon>Campylobacterales</taxon>
        <taxon>Arcobacteraceae</taxon>
        <taxon>Arcobacter</taxon>
    </lineage>
</organism>
<feature type="transmembrane region" description="Helical" evidence="10">
    <location>
        <begin position="352"/>
        <end position="371"/>
    </location>
</feature>
<keyword evidence="5 10" id="KW-1133">Transmembrane helix</keyword>
<dbReference type="InterPro" id="IPR051310">
    <property type="entry name" value="MCP_chemotaxis"/>
</dbReference>
<dbReference type="Pfam" id="PF13682">
    <property type="entry name" value="CZB"/>
    <property type="match status" value="1"/>
</dbReference>
<evidence type="ECO:0000256" key="8">
    <source>
        <dbReference type="PROSITE-ProRule" id="PRU00284"/>
    </source>
</evidence>
<feature type="domain" description="HAMP" evidence="12">
    <location>
        <begin position="377"/>
        <end position="430"/>
    </location>
</feature>
<dbReference type="PROSITE" id="PS50111">
    <property type="entry name" value="CHEMOTAXIS_TRANSDUC_2"/>
    <property type="match status" value="1"/>
</dbReference>
<dbReference type="Pfam" id="PF00015">
    <property type="entry name" value="MCPsignal"/>
    <property type="match status" value="1"/>
</dbReference>
<dbReference type="CDD" id="cd06225">
    <property type="entry name" value="HAMP"/>
    <property type="match status" value="1"/>
</dbReference>
<name>A0ABY5E2P1_9BACT</name>
<dbReference type="InterPro" id="IPR004010">
    <property type="entry name" value="Double_Cache_2"/>
</dbReference>
<dbReference type="InterPro" id="IPR025991">
    <property type="entry name" value="Chemoreceptor_zinc-bind_dom"/>
</dbReference>
<dbReference type="CDD" id="cd11386">
    <property type="entry name" value="MCP_signal"/>
    <property type="match status" value="1"/>
</dbReference>
<evidence type="ECO:0000256" key="4">
    <source>
        <dbReference type="ARBA" id="ARBA00022692"/>
    </source>
</evidence>
<evidence type="ECO:0000256" key="1">
    <source>
        <dbReference type="ARBA" id="ARBA00004651"/>
    </source>
</evidence>
<evidence type="ECO:0000256" key="6">
    <source>
        <dbReference type="ARBA" id="ARBA00023136"/>
    </source>
</evidence>
<dbReference type="EMBL" id="CP100595">
    <property type="protein sequence ID" value="UTJ06006.1"/>
    <property type="molecule type" value="Genomic_DNA"/>
</dbReference>
<comment type="similarity">
    <text evidence="7">Belongs to the methyl-accepting chemotaxis (MCP) protein family.</text>
</comment>
<dbReference type="SUPFAM" id="SSF58104">
    <property type="entry name" value="Methyl-accepting chemotaxis protein (MCP) signaling domain"/>
    <property type="match status" value="1"/>
</dbReference>
<dbReference type="InterPro" id="IPR003660">
    <property type="entry name" value="HAMP_dom"/>
</dbReference>
<dbReference type="Gene3D" id="1.20.120.30">
    <property type="entry name" value="Aspartate receptor, ligand-binding domain"/>
    <property type="match status" value="1"/>
</dbReference>
<evidence type="ECO:0000256" key="3">
    <source>
        <dbReference type="ARBA" id="ARBA00022500"/>
    </source>
</evidence>
<proteinExistence type="inferred from homology"/>
<dbReference type="Proteomes" id="UP001060012">
    <property type="component" value="Chromosome"/>
</dbReference>
<evidence type="ECO:0000256" key="9">
    <source>
        <dbReference type="SAM" id="MobiDB-lite"/>
    </source>
</evidence>
<dbReference type="RefSeq" id="WP_254576187.1">
    <property type="nucleotide sequence ID" value="NZ_CP100595.1"/>
</dbReference>
<evidence type="ECO:0000256" key="5">
    <source>
        <dbReference type="ARBA" id="ARBA00022989"/>
    </source>
</evidence>
<keyword evidence="6 10" id="KW-0472">Membrane</keyword>
<keyword evidence="14" id="KW-1185">Reference proteome</keyword>
<evidence type="ECO:0000313" key="14">
    <source>
        <dbReference type="Proteomes" id="UP001060012"/>
    </source>
</evidence>
<evidence type="ECO:0000259" key="11">
    <source>
        <dbReference type="PROSITE" id="PS50111"/>
    </source>
</evidence>
<dbReference type="InterPro" id="IPR004089">
    <property type="entry name" value="MCPsignal_dom"/>
</dbReference>
<feature type="domain" description="Methyl-accepting transducer" evidence="11">
    <location>
        <begin position="536"/>
        <end position="765"/>
    </location>
</feature>
<dbReference type="SMART" id="SM00304">
    <property type="entry name" value="HAMP"/>
    <property type="match status" value="1"/>
</dbReference>
<evidence type="ECO:0000313" key="13">
    <source>
        <dbReference type="EMBL" id="UTJ06006.1"/>
    </source>
</evidence>
<dbReference type="PANTHER" id="PTHR43531">
    <property type="entry name" value="PROTEIN ICFG"/>
    <property type="match status" value="1"/>
</dbReference>
<keyword evidence="2" id="KW-1003">Cell membrane</keyword>
<evidence type="ECO:0000256" key="2">
    <source>
        <dbReference type="ARBA" id="ARBA00022475"/>
    </source>
</evidence>
<keyword evidence="4 10" id="KW-0812">Transmembrane</keyword>
<dbReference type="Gene3D" id="1.10.287.950">
    <property type="entry name" value="Methyl-accepting chemotaxis protein"/>
    <property type="match status" value="1"/>
</dbReference>
<evidence type="ECO:0000256" key="10">
    <source>
        <dbReference type="SAM" id="Phobius"/>
    </source>
</evidence>
<dbReference type="Gene3D" id="3.30.450.20">
    <property type="entry name" value="PAS domain"/>
    <property type="match status" value="2"/>
</dbReference>
<feature type="compositionally biased region" description="Polar residues" evidence="9">
    <location>
        <begin position="929"/>
        <end position="938"/>
    </location>
</feature>
<dbReference type="Gene3D" id="6.10.340.10">
    <property type="match status" value="1"/>
</dbReference>